<dbReference type="VEuPathDB" id="FungiDB:PYU1_G012135"/>
<feature type="domain" description="Kazal-like" evidence="5">
    <location>
        <begin position="76"/>
        <end position="128"/>
    </location>
</feature>
<dbReference type="SMART" id="SM00280">
    <property type="entry name" value="KAZAL"/>
    <property type="match status" value="2"/>
</dbReference>
<name>K3X4L2_GLOUD</name>
<feature type="domain" description="Kazal-like" evidence="5">
    <location>
        <begin position="16"/>
        <end position="69"/>
    </location>
</feature>
<sequence>MVKLLALVAVAASVASTSAASCAPESCTAAAQKLLCGSDGVTYTSACELELAQCSHPTLQLASVGACAAQAQTPATPVSPECETVKCGDHANPICASNGVTYQNACDFDRAYCKNKELAPVSYGACETSATVTTRRLRR</sequence>
<dbReference type="HOGENOM" id="CLU_1849122_0_0_1"/>
<organism evidence="6 7">
    <name type="scientific">Globisporangium ultimum (strain ATCC 200006 / CBS 805.95 / DAOM BR144)</name>
    <name type="common">Pythium ultimum</name>
    <dbReference type="NCBI Taxonomy" id="431595"/>
    <lineage>
        <taxon>Eukaryota</taxon>
        <taxon>Sar</taxon>
        <taxon>Stramenopiles</taxon>
        <taxon>Oomycota</taxon>
        <taxon>Peronosporomycetes</taxon>
        <taxon>Pythiales</taxon>
        <taxon>Pythiaceae</taxon>
        <taxon>Globisporangium</taxon>
    </lineage>
</organism>
<evidence type="ECO:0000313" key="6">
    <source>
        <dbReference type="EnsemblProtists" id="PYU1_T012161"/>
    </source>
</evidence>
<keyword evidence="1" id="KW-0646">Protease inhibitor</keyword>
<feature type="signal peptide" evidence="4">
    <location>
        <begin position="1"/>
        <end position="19"/>
    </location>
</feature>
<dbReference type="AlphaFoldDB" id="K3X4L2"/>
<dbReference type="PANTHER" id="PTHR10913">
    <property type="entry name" value="FOLLISTATIN-RELATED"/>
    <property type="match status" value="1"/>
</dbReference>
<dbReference type="InterPro" id="IPR050653">
    <property type="entry name" value="Prot_Inhib_GrowthFact_Antg"/>
</dbReference>
<keyword evidence="7" id="KW-1185">Reference proteome</keyword>
<evidence type="ECO:0000313" key="7">
    <source>
        <dbReference type="Proteomes" id="UP000019132"/>
    </source>
</evidence>
<evidence type="ECO:0000256" key="4">
    <source>
        <dbReference type="SAM" id="SignalP"/>
    </source>
</evidence>
<protein>
    <recommendedName>
        <fullName evidence="5">Kazal-like domain-containing protein</fullName>
    </recommendedName>
</protein>
<feature type="chain" id="PRO_5003868403" description="Kazal-like domain-containing protein" evidence="4">
    <location>
        <begin position="20"/>
        <end position="139"/>
    </location>
</feature>
<evidence type="ECO:0000259" key="5">
    <source>
        <dbReference type="PROSITE" id="PS51465"/>
    </source>
</evidence>
<dbReference type="EnsemblProtists" id="PYU1_T012161">
    <property type="protein sequence ID" value="PYU1_T012161"/>
    <property type="gene ID" value="PYU1_G012135"/>
</dbReference>
<dbReference type="InterPro" id="IPR036058">
    <property type="entry name" value="Kazal_dom_sf"/>
</dbReference>
<reference evidence="7" key="1">
    <citation type="journal article" date="2010" name="Genome Biol.">
        <title>Genome sequence of the necrotrophic plant pathogen Pythium ultimum reveals original pathogenicity mechanisms and effector repertoire.</title>
        <authorList>
            <person name="Levesque C.A."/>
            <person name="Brouwer H."/>
            <person name="Cano L."/>
            <person name="Hamilton J.P."/>
            <person name="Holt C."/>
            <person name="Huitema E."/>
            <person name="Raffaele S."/>
            <person name="Robideau G.P."/>
            <person name="Thines M."/>
            <person name="Win J."/>
            <person name="Zerillo M.M."/>
            <person name="Beakes G.W."/>
            <person name="Boore J.L."/>
            <person name="Busam D."/>
            <person name="Dumas B."/>
            <person name="Ferriera S."/>
            <person name="Fuerstenberg S.I."/>
            <person name="Gachon C.M."/>
            <person name="Gaulin E."/>
            <person name="Govers F."/>
            <person name="Grenville-Briggs L."/>
            <person name="Horner N."/>
            <person name="Hostetler J."/>
            <person name="Jiang R.H."/>
            <person name="Johnson J."/>
            <person name="Krajaejun T."/>
            <person name="Lin H."/>
            <person name="Meijer H.J."/>
            <person name="Moore B."/>
            <person name="Morris P."/>
            <person name="Phuntmart V."/>
            <person name="Puiu D."/>
            <person name="Shetty J."/>
            <person name="Stajich J.E."/>
            <person name="Tripathy S."/>
            <person name="Wawra S."/>
            <person name="van West P."/>
            <person name="Whitty B.R."/>
            <person name="Coutinho P.M."/>
            <person name="Henrissat B."/>
            <person name="Martin F."/>
            <person name="Thomas P.D."/>
            <person name="Tyler B.M."/>
            <person name="De Vries R.P."/>
            <person name="Kamoun S."/>
            <person name="Yandell M."/>
            <person name="Tisserat N."/>
            <person name="Buell C.R."/>
        </authorList>
    </citation>
    <scope>NUCLEOTIDE SEQUENCE</scope>
    <source>
        <strain evidence="7">DAOM:BR144</strain>
    </source>
</reference>
<dbReference type="PANTHER" id="PTHR10913:SF45">
    <property type="entry name" value="FOLLISTATIN, ISOFORM A-RELATED"/>
    <property type="match status" value="1"/>
</dbReference>
<dbReference type="PROSITE" id="PS51465">
    <property type="entry name" value="KAZAL_2"/>
    <property type="match status" value="2"/>
</dbReference>
<evidence type="ECO:0000256" key="2">
    <source>
        <dbReference type="ARBA" id="ARBA00022900"/>
    </source>
</evidence>
<dbReference type="SUPFAM" id="SSF100895">
    <property type="entry name" value="Kazal-type serine protease inhibitors"/>
    <property type="match status" value="2"/>
</dbReference>
<proteinExistence type="predicted"/>
<dbReference type="EMBL" id="GL376601">
    <property type="status" value="NOT_ANNOTATED_CDS"/>
    <property type="molecule type" value="Genomic_DNA"/>
</dbReference>
<dbReference type="OMA" id="DNECFLR"/>
<dbReference type="STRING" id="431595.K3X4L2"/>
<dbReference type="Pfam" id="PF07648">
    <property type="entry name" value="Kazal_2"/>
    <property type="match status" value="2"/>
</dbReference>
<evidence type="ECO:0000256" key="3">
    <source>
        <dbReference type="ARBA" id="ARBA00023157"/>
    </source>
</evidence>
<accession>K3X4L2</accession>
<reference evidence="7" key="2">
    <citation type="submission" date="2010-04" db="EMBL/GenBank/DDBJ databases">
        <authorList>
            <person name="Buell R."/>
            <person name="Hamilton J."/>
            <person name="Hostetler J."/>
        </authorList>
    </citation>
    <scope>NUCLEOTIDE SEQUENCE [LARGE SCALE GENOMIC DNA]</scope>
    <source>
        <strain evidence="7">DAOM:BR144</strain>
    </source>
</reference>
<dbReference type="GO" id="GO:0005576">
    <property type="term" value="C:extracellular region"/>
    <property type="evidence" value="ECO:0007669"/>
    <property type="project" value="TreeGrafter"/>
</dbReference>
<evidence type="ECO:0000256" key="1">
    <source>
        <dbReference type="ARBA" id="ARBA00022690"/>
    </source>
</evidence>
<dbReference type="eggNOG" id="KOG3649">
    <property type="taxonomic scope" value="Eukaryota"/>
</dbReference>
<dbReference type="Gene3D" id="3.30.60.30">
    <property type="match status" value="2"/>
</dbReference>
<dbReference type="PROSITE" id="PS51257">
    <property type="entry name" value="PROKAR_LIPOPROTEIN"/>
    <property type="match status" value="1"/>
</dbReference>
<reference evidence="6" key="3">
    <citation type="submission" date="2015-02" db="UniProtKB">
        <authorList>
            <consortium name="EnsemblProtists"/>
        </authorList>
    </citation>
    <scope>IDENTIFICATION</scope>
    <source>
        <strain evidence="6">DAOM BR144</strain>
    </source>
</reference>
<dbReference type="InterPro" id="IPR002350">
    <property type="entry name" value="Kazal_dom"/>
</dbReference>
<keyword evidence="2" id="KW-0722">Serine protease inhibitor</keyword>
<dbReference type="InParanoid" id="K3X4L2"/>
<dbReference type="CDD" id="cd00104">
    <property type="entry name" value="KAZAL_FS"/>
    <property type="match status" value="2"/>
</dbReference>
<keyword evidence="4" id="KW-0732">Signal</keyword>
<dbReference type="Proteomes" id="UP000019132">
    <property type="component" value="Unassembled WGS sequence"/>
</dbReference>
<keyword evidence="3" id="KW-1015">Disulfide bond</keyword>